<feature type="compositionally biased region" description="Low complexity" evidence="1">
    <location>
        <begin position="549"/>
        <end position="575"/>
    </location>
</feature>
<dbReference type="GO" id="GO:0005096">
    <property type="term" value="F:GTPase activator activity"/>
    <property type="evidence" value="ECO:0007669"/>
    <property type="project" value="InterPro"/>
</dbReference>
<dbReference type="GO" id="GO:0044732">
    <property type="term" value="C:mitotic spindle pole body"/>
    <property type="evidence" value="ECO:0007669"/>
    <property type="project" value="TreeGrafter"/>
</dbReference>
<proteinExistence type="predicted"/>
<feature type="region of interest" description="Disordered" evidence="1">
    <location>
        <begin position="100"/>
        <end position="124"/>
    </location>
</feature>
<feature type="compositionally biased region" description="Polar residues" evidence="1">
    <location>
        <begin position="804"/>
        <end position="813"/>
    </location>
</feature>
<evidence type="ECO:0000313" key="3">
    <source>
        <dbReference type="Proteomes" id="UP000076842"/>
    </source>
</evidence>
<feature type="region of interest" description="Disordered" evidence="1">
    <location>
        <begin position="213"/>
        <end position="235"/>
    </location>
</feature>
<feature type="compositionally biased region" description="Polar residues" evidence="1">
    <location>
        <begin position="279"/>
        <end position="289"/>
    </location>
</feature>
<name>A0A165FZF7_9BASI</name>
<evidence type="ECO:0000256" key="1">
    <source>
        <dbReference type="SAM" id="MobiDB-lite"/>
    </source>
</evidence>
<feature type="compositionally biased region" description="Low complexity" evidence="1">
    <location>
        <begin position="520"/>
        <end position="541"/>
    </location>
</feature>
<feature type="compositionally biased region" description="Basic and acidic residues" evidence="1">
    <location>
        <begin position="780"/>
        <end position="789"/>
    </location>
</feature>
<feature type="compositionally biased region" description="Low complexity" evidence="1">
    <location>
        <begin position="687"/>
        <end position="696"/>
    </location>
</feature>
<dbReference type="PANTHER" id="PTHR35140">
    <property type="entry name" value="MITOTIC CHECK POINT PROTEIN BFA1"/>
    <property type="match status" value="1"/>
</dbReference>
<dbReference type="STRING" id="1353952.A0A165FZF7"/>
<keyword evidence="3" id="KW-1185">Reference proteome</keyword>
<dbReference type="InParanoid" id="A0A165FZF7"/>
<organism evidence="2 3">
    <name type="scientific">Calocera cornea HHB12733</name>
    <dbReference type="NCBI Taxonomy" id="1353952"/>
    <lineage>
        <taxon>Eukaryota</taxon>
        <taxon>Fungi</taxon>
        <taxon>Dikarya</taxon>
        <taxon>Basidiomycota</taxon>
        <taxon>Agaricomycotina</taxon>
        <taxon>Dacrymycetes</taxon>
        <taxon>Dacrymycetales</taxon>
        <taxon>Dacrymycetaceae</taxon>
        <taxon>Calocera</taxon>
    </lineage>
</organism>
<feature type="compositionally biased region" description="Low complexity" evidence="1">
    <location>
        <begin position="478"/>
        <end position="487"/>
    </location>
</feature>
<feature type="compositionally biased region" description="Low complexity" evidence="1">
    <location>
        <begin position="730"/>
        <end position="743"/>
    </location>
</feature>
<evidence type="ECO:0000313" key="2">
    <source>
        <dbReference type="EMBL" id="KZT57404.1"/>
    </source>
</evidence>
<accession>A0A165FZF7</accession>
<dbReference type="GO" id="GO:0001100">
    <property type="term" value="P:negative regulation of exit from mitosis"/>
    <property type="evidence" value="ECO:0007669"/>
    <property type="project" value="InterPro"/>
</dbReference>
<feature type="region of interest" description="Disordered" evidence="1">
    <location>
        <begin position="478"/>
        <end position="813"/>
    </location>
</feature>
<feature type="compositionally biased region" description="Low complexity" evidence="1">
    <location>
        <begin position="613"/>
        <end position="626"/>
    </location>
</feature>
<protein>
    <submittedName>
        <fullName evidence="2">Uncharacterized protein</fullName>
    </submittedName>
</protein>
<feature type="compositionally biased region" description="Low complexity" evidence="1">
    <location>
        <begin position="250"/>
        <end position="262"/>
    </location>
</feature>
<dbReference type="EMBL" id="KV423964">
    <property type="protein sequence ID" value="KZT57404.1"/>
    <property type="molecule type" value="Genomic_DNA"/>
</dbReference>
<dbReference type="GO" id="GO:1990334">
    <property type="term" value="C:Bfa1-Bub2 complex"/>
    <property type="evidence" value="ECO:0007669"/>
    <property type="project" value="InterPro"/>
</dbReference>
<feature type="region of interest" description="Disordered" evidence="1">
    <location>
        <begin position="360"/>
        <end position="463"/>
    </location>
</feature>
<dbReference type="OrthoDB" id="19159at2759"/>
<dbReference type="AlphaFoldDB" id="A0A165FZF7"/>
<feature type="compositionally biased region" description="Low complexity" evidence="1">
    <location>
        <begin position="386"/>
        <end position="400"/>
    </location>
</feature>
<feature type="region of interest" description="Disordered" evidence="1">
    <location>
        <begin position="1"/>
        <end position="86"/>
    </location>
</feature>
<dbReference type="PANTHER" id="PTHR35140:SF1">
    <property type="entry name" value="MITOTIC CHECK POINT PROTEIN BFA1"/>
    <property type="match status" value="1"/>
</dbReference>
<feature type="compositionally biased region" description="Polar residues" evidence="1">
    <location>
        <begin position="27"/>
        <end position="56"/>
    </location>
</feature>
<gene>
    <name evidence="2" type="ORF">CALCODRAFT_284287</name>
</gene>
<feature type="compositionally biased region" description="Acidic residues" evidence="1">
    <location>
        <begin position="69"/>
        <end position="83"/>
    </location>
</feature>
<reference evidence="2 3" key="1">
    <citation type="journal article" date="2016" name="Mol. Biol. Evol.">
        <title>Comparative Genomics of Early-Diverging Mushroom-Forming Fungi Provides Insights into the Origins of Lignocellulose Decay Capabilities.</title>
        <authorList>
            <person name="Nagy L.G."/>
            <person name="Riley R."/>
            <person name="Tritt A."/>
            <person name="Adam C."/>
            <person name="Daum C."/>
            <person name="Floudas D."/>
            <person name="Sun H."/>
            <person name="Yadav J.S."/>
            <person name="Pangilinan J."/>
            <person name="Larsson K.H."/>
            <person name="Matsuura K."/>
            <person name="Barry K."/>
            <person name="Labutti K."/>
            <person name="Kuo R."/>
            <person name="Ohm R.A."/>
            <person name="Bhattacharya S.S."/>
            <person name="Shirouzu T."/>
            <person name="Yoshinaga Y."/>
            <person name="Martin F.M."/>
            <person name="Grigoriev I.V."/>
            <person name="Hibbett D.S."/>
        </authorList>
    </citation>
    <scope>NUCLEOTIDE SEQUENCE [LARGE SCALE GENOMIC DNA]</scope>
    <source>
        <strain evidence="2 3">HHB12733</strain>
    </source>
</reference>
<sequence length="999" mass="105784">MSAIPAPAHSPPEQWPDDEFPLPTGQDLLSYSRNRSSLASQLTWDDSENGGSSAGNSPVKGEHAREEHAEQEEEQEEDWDEGLDVSAPVIPLAGRITGSVTRLGSHSPAPVPVQEDDGFDFADAPPSSALRLKMRLPSAQLVDDLDLDWDEDEERAETLKPALVLPSAGIAGLGLRNVPSLAEKAGLLPTPSAEEDDFEAAFALSPEVNFLALPPSDSAHVTPGKESTSTWNVTSTTAFSPAPSSLFQASPSLSLNTPSTSTAGSSQGDSLSCPGSPVPSASTGPSTHGDSADYLPEHDPPAVPDLPALSDLHLHDSPISTLPEPENDLDADVLFPAHLTATGMRALLERRKARAEEAAALLSPRSQEDEPFEHGLLIGNDDDLSPSRLRAARAASAGRSMIPIAASRQPSAQRRPPSSTYLSPPPTLPRTTGVAAGLAHRKSASRLQSPSPSSRPAPLPSTKPVIRRKASLGTMLPSSAAAATGSGHARKKTGSSTSSQESIPPVPPLPANLHNLHIATSPTSSLRRPPSAGSSAILSPRSPSPAPSVPATSSSSNGSHGPSSSRLTSATQSSLAKHRTQPTRRSEPPVLGQLPLGKKTPPRQRGKLAGLWPGVSPTTSSSSVSTPSPPKPQPQAKDSNAHQQQGPVARLLRRPRGMDKRGGRVWGTGKELDGIEDLPVGKEELKSPPASAAPSAWGGTLRSRGRVSPLPPSAAAPAAKQGRGMFSLRQPQPQAQSHPQPAAKLPTQPKRHTGPPVQPVVLPKAARETTRPKSRTSPGRLEKENDRRRGPTLIRDLGSVGLPRTQNGMKWNPTKQRWDGQEHLLRVFEPPLSARPALITHLSSSATSPLFKSLGLAGAVGAMRVVGEMMFDPIEMRWLRRDGAEEEDVFKHVEEESSVGSEFGPELHEQQHTYEGAGTIRAARAGLLHLPEAPGNAAIDPDLVKQCKDAEARHRAELAGWLGGMESVPASPVDDDEQADKHHRWLWDIRALATQDYGA</sequence>
<feature type="compositionally biased region" description="Polar residues" evidence="1">
    <location>
        <begin position="636"/>
        <end position="646"/>
    </location>
</feature>
<feature type="region of interest" description="Disordered" evidence="1">
    <location>
        <begin position="250"/>
        <end position="325"/>
    </location>
</feature>
<dbReference type="InterPro" id="IPR034586">
    <property type="entry name" value="Bfa1/Byr4"/>
</dbReference>
<dbReference type="Proteomes" id="UP000076842">
    <property type="component" value="Unassembled WGS sequence"/>
</dbReference>